<keyword evidence="3" id="KW-1185">Reference proteome</keyword>
<dbReference type="GO" id="GO:0016740">
    <property type="term" value="F:transferase activity"/>
    <property type="evidence" value="ECO:0007669"/>
    <property type="project" value="UniProtKB-KW"/>
</dbReference>
<dbReference type="EMBL" id="CP014229">
    <property type="protein sequence ID" value="AMD88669.1"/>
    <property type="molecule type" value="Genomic_DNA"/>
</dbReference>
<dbReference type="KEGG" id="dfi:AXF13_00210"/>
<organism evidence="2 3">
    <name type="scientific">Desulfovibrio fairfieldensis</name>
    <dbReference type="NCBI Taxonomy" id="44742"/>
    <lineage>
        <taxon>Bacteria</taxon>
        <taxon>Pseudomonadati</taxon>
        <taxon>Thermodesulfobacteriota</taxon>
        <taxon>Desulfovibrionia</taxon>
        <taxon>Desulfovibrionales</taxon>
        <taxon>Desulfovibrionaceae</taxon>
        <taxon>Desulfovibrio</taxon>
    </lineage>
</organism>
<evidence type="ECO:0000256" key="1">
    <source>
        <dbReference type="SAM" id="MobiDB-lite"/>
    </source>
</evidence>
<dbReference type="AlphaFoldDB" id="A0A109W3G0"/>
<reference evidence="3" key="1">
    <citation type="submission" date="2016-02" db="EMBL/GenBank/DDBJ databases">
        <authorList>
            <person name="Holder M.E."/>
            <person name="Ajami N.J."/>
            <person name="Petrosino J.F."/>
        </authorList>
    </citation>
    <scope>NUCLEOTIDE SEQUENCE [LARGE SCALE GENOMIC DNA]</scope>
    <source>
        <strain evidence="3">CCUG 45958</strain>
    </source>
</reference>
<dbReference type="Gene3D" id="3.20.20.370">
    <property type="entry name" value="Glycoside hydrolase/deacetylase"/>
    <property type="match status" value="1"/>
</dbReference>
<gene>
    <name evidence="2" type="ORF">AXF13_00210</name>
</gene>
<dbReference type="STRING" id="44742.AXF13_00210"/>
<name>A0A109W3G0_9BACT</name>
<keyword evidence="2" id="KW-0808">Transferase</keyword>
<proteinExistence type="predicted"/>
<sequence length="372" mass="40374">MRRRETLYLVVSLDVEEEGLFGGRYARRAPRVTNTAQLSRLAPLLERGVRPTLFCAHSVLTDPASRAILARLRDMSGAEIGAHLHHWNTPPLGLDSHASGQSDMADAADVTNSVPAASVPAALMAAKLGTLFRVGEDFQGAPLTSFRMGRWDLHRAHWPLLARAGVLCDASVRPLHCAKTGADGVAAGPDHFNAPSDPYWVPVEGKHIFEVPLTVTPLLRPLPKMLRALPDGPDSWGRAVRASLRHWGALALLPVEHPLWAMRAVTGLFAARGGRVLSLTWHSSEMLPGGAPHLPDAASVERLMTKIEIYLDWLHAHWEVRCLTMDGLRRELGSSAACPRSDVACDWTTGAEQEKESGQGGTTWGSDRGEPA</sequence>
<accession>A0A109W3G0</accession>
<evidence type="ECO:0000313" key="3">
    <source>
        <dbReference type="Proteomes" id="UP000069241"/>
    </source>
</evidence>
<dbReference type="RefSeq" id="WP_062251195.1">
    <property type="nucleotide sequence ID" value="NZ_CP014229.1"/>
</dbReference>
<evidence type="ECO:0000313" key="2">
    <source>
        <dbReference type="EMBL" id="AMD88669.1"/>
    </source>
</evidence>
<dbReference type="Proteomes" id="UP000069241">
    <property type="component" value="Chromosome"/>
</dbReference>
<feature type="region of interest" description="Disordered" evidence="1">
    <location>
        <begin position="349"/>
        <end position="372"/>
    </location>
</feature>
<protein>
    <submittedName>
        <fullName evidence="2">Glycosyl transferase family 1</fullName>
    </submittedName>
</protein>